<protein>
    <submittedName>
        <fullName evidence="4">Oxidoreductase, aldo/keto reductase family protein</fullName>
    </submittedName>
</protein>
<dbReference type="Gene3D" id="3.20.20.100">
    <property type="entry name" value="NADP-dependent oxidoreductase domain"/>
    <property type="match status" value="1"/>
</dbReference>
<evidence type="ECO:0000313" key="5">
    <source>
        <dbReference type="Proteomes" id="UP000003323"/>
    </source>
</evidence>
<evidence type="ECO:0000256" key="2">
    <source>
        <dbReference type="SAM" id="MobiDB-lite"/>
    </source>
</evidence>
<reference evidence="4 5" key="1">
    <citation type="submission" date="2010-08" db="EMBL/GenBank/DDBJ databases">
        <authorList>
            <person name="Muzny D."/>
            <person name="Qin X."/>
            <person name="Deng J."/>
            <person name="Jiang H."/>
            <person name="Liu Y."/>
            <person name="Qu J."/>
            <person name="Song X.-Z."/>
            <person name="Zhang L."/>
            <person name="Thornton R."/>
            <person name="Coyle M."/>
            <person name="Francisco L."/>
            <person name="Jackson L."/>
            <person name="Javaid M."/>
            <person name="Korchina V."/>
            <person name="Kovar C."/>
            <person name="Mata R."/>
            <person name="Mathew T."/>
            <person name="Ngo R."/>
            <person name="Nguyen L."/>
            <person name="Nguyen N."/>
            <person name="Okwuonu G."/>
            <person name="Ongeri F."/>
            <person name="Pham C."/>
            <person name="Simmons D."/>
            <person name="Wilczek-Boney K."/>
            <person name="Hale W."/>
            <person name="Jakkamsetti A."/>
            <person name="Pham P."/>
            <person name="Ruth R."/>
            <person name="San Lucas F."/>
            <person name="Warren J."/>
            <person name="Zhang J."/>
            <person name="Zhao Z."/>
            <person name="Zhou C."/>
            <person name="Zhu D."/>
            <person name="Lee S."/>
            <person name="Bess C."/>
            <person name="Blankenburg K."/>
            <person name="Forbes L."/>
            <person name="Fu Q."/>
            <person name="Gubbala S."/>
            <person name="Hirani K."/>
            <person name="Jayaseelan J.C."/>
            <person name="Lara F."/>
            <person name="Munidasa M."/>
            <person name="Palculict T."/>
            <person name="Patil S."/>
            <person name="Pu L.-L."/>
            <person name="Saada N."/>
            <person name="Tang L."/>
            <person name="Weissenberger G."/>
            <person name="Zhu Y."/>
            <person name="Hemphill L."/>
            <person name="Shang Y."/>
            <person name="Youmans B."/>
            <person name="Ayvaz T."/>
            <person name="Ross M."/>
            <person name="Santibanez J."/>
            <person name="Aqrawi P."/>
            <person name="Gross S."/>
            <person name="Joshi V."/>
            <person name="Fowler G."/>
            <person name="Nazareth L."/>
            <person name="Reid J."/>
            <person name="Worley K."/>
            <person name="Petrosino J."/>
            <person name="Highlander S."/>
            <person name="Gibbs R."/>
        </authorList>
    </citation>
    <scope>NUCLEOTIDE SEQUENCE [LARGE SCALE GENOMIC DNA]</scope>
    <source>
        <strain evidence="4 5">ATCC 27679</strain>
    </source>
</reference>
<dbReference type="InterPro" id="IPR023210">
    <property type="entry name" value="NADP_OxRdtase_dom"/>
</dbReference>
<dbReference type="GO" id="GO:0005737">
    <property type="term" value="C:cytoplasm"/>
    <property type="evidence" value="ECO:0007669"/>
    <property type="project" value="TreeGrafter"/>
</dbReference>
<evidence type="ECO:0000313" key="4">
    <source>
        <dbReference type="EMBL" id="EFM40760.1"/>
    </source>
</evidence>
<dbReference type="InterPro" id="IPR036812">
    <property type="entry name" value="NAD(P)_OxRdtase_dom_sf"/>
</dbReference>
<dbReference type="GO" id="GO:0016491">
    <property type="term" value="F:oxidoreductase activity"/>
    <property type="evidence" value="ECO:0007669"/>
    <property type="project" value="UniProtKB-KW"/>
</dbReference>
<dbReference type="PANTHER" id="PTHR43625:SF40">
    <property type="entry name" value="ALDO-KETO REDUCTASE YAKC [NADP(+)]"/>
    <property type="match status" value="1"/>
</dbReference>
<feature type="compositionally biased region" description="Polar residues" evidence="2">
    <location>
        <begin position="138"/>
        <end position="148"/>
    </location>
</feature>
<sequence length="380" mass="41696">MTAALRIPEPVGGYVRMKSGYEKEMALKDSATDAVPGAVMGELAGFTIPRLGMGTMALAIEGRPDRDTAIRAIHAGLNAGVRYLDTAWSYYLPSRPGTGTPEDLGYGEKLVRDALATWDGPRDEVLVATKTGYRRTMESSVRVSNSPESDTDDSAAPRTYSAARDDDSVAPAMRSDRSAERQHLQAIGSRYGWMADSRPETMIRDAKESAMHLGVEALDLLYSHGPDPAVDYADQIGALKRLLDEGVIRNAGISRVNNEQIDIAREILGDGLVAVQNQFSPSYPDPEHTLEHCEKLGLAFVCWSPLGGFLDAFDQRAYDAFRVIADKRGCSYQRVVLAWELSRYDRLFTIPSARNPHEIQDSFAATELTLADEELGFLNS</sequence>
<evidence type="ECO:0000256" key="1">
    <source>
        <dbReference type="ARBA" id="ARBA00023002"/>
    </source>
</evidence>
<feature type="region of interest" description="Disordered" evidence="2">
    <location>
        <begin position="136"/>
        <end position="180"/>
    </location>
</feature>
<dbReference type="Pfam" id="PF00248">
    <property type="entry name" value="Aldo_ket_red"/>
    <property type="match status" value="1"/>
</dbReference>
<dbReference type="CDD" id="cd19088">
    <property type="entry name" value="AKR_AKR13B1"/>
    <property type="match status" value="1"/>
</dbReference>
<accession>E0Q9Y5</accession>
<dbReference type="EMBL" id="AEEQ01000011">
    <property type="protein sequence ID" value="EFM40760.1"/>
    <property type="molecule type" value="Genomic_DNA"/>
</dbReference>
<name>E0Q9Y5_9BIFI</name>
<dbReference type="InterPro" id="IPR050791">
    <property type="entry name" value="Aldo-Keto_reductase"/>
</dbReference>
<dbReference type="Proteomes" id="UP000003323">
    <property type="component" value="Unassembled WGS sequence"/>
</dbReference>
<keyword evidence="1" id="KW-0560">Oxidoreductase</keyword>
<proteinExistence type="predicted"/>
<evidence type="ECO:0000259" key="3">
    <source>
        <dbReference type="Pfam" id="PF00248"/>
    </source>
</evidence>
<dbReference type="PANTHER" id="PTHR43625">
    <property type="entry name" value="AFLATOXIN B1 ALDEHYDE REDUCTASE"/>
    <property type="match status" value="1"/>
</dbReference>
<dbReference type="SUPFAM" id="SSF51430">
    <property type="entry name" value="NAD(P)-linked oxidoreductase"/>
    <property type="match status" value="1"/>
</dbReference>
<gene>
    <name evidence="4" type="ORF">HMPREF0168_1783</name>
</gene>
<dbReference type="AlphaFoldDB" id="E0Q9Y5"/>
<comment type="caution">
    <text evidence="4">The sequence shown here is derived from an EMBL/GenBank/DDBJ whole genome shotgun (WGS) entry which is preliminary data.</text>
</comment>
<feature type="domain" description="NADP-dependent oxidoreductase" evidence="3">
    <location>
        <begin position="50"/>
        <end position="376"/>
    </location>
</feature>
<organism evidence="4 5">
    <name type="scientific">Bifidobacterium dentium ATCC 27679</name>
    <dbReference type="NCBI Taxonomy" id="871562"/>
    <lineage>
        <taxon>Bacteria</taxon>
        <taxon>Bacillati</taxon>
        <taxon>Actinomycetota</taxon>
        <taxon>Actinomycetes</taxon>
        <taxon>Bifidobacteriales</taxon>
        <taxon>Bifidobacteriaceae</taxon>
        <taxon>Bifidobacterium</taxon>
    </lineage>
</organism>
<dbReference type="HOGENOM" id="CLU_023205_2_1_11"/>